<dbReference type="CDD" id="cd01065">
    <property type="entry name" value="NAD_bind_Shikimate_DH"/>
    <property type="match status" value="1"/>
</dbReference>
<feature type="binding site" evidence="8">
    <location>
        <position position="113"/>
    </location>
    <ligand>
        <name>shikimate</name>
        <dbReference type="ChEBI" id="CHEBI:36208"/>
    </ligand>
</feature>
<evidence type="ECO:0000256" key="5">
    <source>
        <dbReference type="ARBA" id="ARBA00023002"/>
    </source>
</evidence>
<feature type="binding site" evidence="8">
    <location>
        <begin position="161"/>
        <end position="166"/>
    </location>
    <ligand>
        <name>NADP(+)</name>
        <dbReference type="ChEBI" id="CHEBI:58349"/>
    </ligand>
</feature>
<accession>A0A6J4QH42</accession>
<dbReference type="GO" id="GO:0008652">
    <property type="term" value="P:amino acid biosynthetic process"/>
    <property type="evidence" value="ECO:0007669"/>
    <property type="project" value="UniProtKB-KW"/>
</dbReference>
<feature type="domain" description="Shikimate dehydrogenase substrate binding N-terminal" evidence="10">
    <location>
        <begin position="12"/>
        <end position="99"/>
    </location>
</feature>
<dbReference type="NCBIfam" id="TIGR00507">
    <property type="entry name" value="aroE"/>
    <property type="match status" value="1"/>
</dbReference>
<dbReference type="PANTHER" id="PTHR21089">
    <property type="entry name" value="SHIKIMATE DEHYDROGENASE"/>
    <property type="match status" value="1"/>
</dbReference>
<evidence type="ECO:0000259" key="10">
    <source>
        <dbReference type="Pfam" id="PF08501"/>
    </source>
</evidence>
<feature type="binding site" evidence="8">
    <location>
        <begin position="137"/>
        <end position="141"/>
    </location>
    <ligand>
        <name>NADP(+)</name>
        <dbReference type="ChEBI" id="CHEBI:58349"/>
    </ligand>
</feature>
<name>A0A6J4QH42_9ACTN</name>
<comment type="similarity">
    <text evidence="8">Belongs to the shikimate dehydrogenase family.</text>
</comment>
<reference evidence="11" key="1">
    <citation type="submission" date="2020-02" db="EMBL/GenBank/DDBJ databases">
        <authorList>
            <person name="Meier V. D."/>
        </authorList>
    </citation>
    <scope>NUCLEOTIDE SEQUENCE</scope>
    <source>
        <strain evidence="11">AVDCRST_MAG78</strain>
    </source>
</reference>
<comment type="function">
    <text evidence="8">Involved in the biosynthesis of the chorismate, which leads to the biosynthesis of aromatic amino acids. Catalyzes the reversible NADPH linked reduction of 3-dehydroshikimate (DHSA) to yield shikimate (SA).</text>
</comment>
<feature type="domain" description="Quinate/shikimate 5-dehydrogenase/glutamyl-tRNA reductase" evidence="9">
    <location>
        <begin position="127"/>
        <end position="206"/>
    </location>
</feature>
<dbReference type="Gene3D" id="3.40.50.720">
    <property type="entry name" value="NAD(P)-binding Rossmann-like Domain"/>
    <property type="match status" value="1"/>
</dbReference>
<feature type="binding site" evidence="8">
    <location>
        <begin position="20"/>
        <end position="22"/>
    </location>
    <ligand>
        <name>shikimate</name>
        <dbReference type="ChEBI" id="CHEBI:36208"/>
    </ligand>
</feature>
<feature type="binding site" evidence="8">
    <location>
        <position position="262"/>
    </location>
    <ligand>
        <name>shikimate</name>
        <dbReference type="ChEBI" id="CHEBI:36208"/>
    </ligand>
</feature>
<dbReference type="InterPro" id="IPR011342">
    <property type="entry name" value="Shikimate_DH"/>
</dbReference>
<comment type="pathway">
    <text evidence="1 8">Metabolic intermediate biosynthesis; chorismate biosynthesis; chorismate from D-erythrose 4-phosphate and phosphoenolpyruvate: step 4/7.</text>
</comment>
<dbReference type="InterPro" id="IPR046346">
    <property type="entry name" value="Aminoacid_DH-like_N_sf"/>
</dbReference>
<evidence type="ECO:0000259" key="9">
    <source>
        <dbReference type="Pfam" id="PF01488"/>
    </source>
</evidence>
<feature type="active site" description="Proton acceptor" evidence="8">
    <location>
        <position position="76"/>
    </location>
</feature>
<dbReference type="GO" id="GO:0019632">
    <property type="term" value="P:shikimate metabolic process"/>
    <property type="evidence" value="ECO:0007669"/>
    <property type="project" value="InterPro"/>
</dbReference>
<dbReference type="SUPFAM" id="SSF53223">
    <property type="entry name" value="Aminoacid dehydrogenase-like, N-terminal domain"/>
    <property type="match status" value="1"/>
</dbReference>
<dbReference type="UniPathway" id="UPA00053">
    <property type="reaction ID" value="UER00087"/>
</dbReference>
<comment type="catalytic activity">
    <reaction evidence="7 8">
        <text>shikimate + NADP(+) = 3-dehydroshikimate + NADPH + H(+)</text>
        <dbReference type="Rhea" id="RHEA:17737"/>
        <dbReference type="ChEBI" id="CHEBI:15378"/>
        <dbReference type="ChEBI" id="CHEBI:16630"/>
        <dbReference type="ChEBI" id="CHEBI:36208"/>
        <dbReference type="ChEBI" id="CHEBI:57783"/>
        <dbReference type="ChEBI" id="CHEBI:58349"/>
        <dbReference type="EC" id="1.1.1.25"/>
    </reaction>
</comment>
<dbReference type="InterPro" id="IPR036291">
    <property type="entry name" value="NAD(P)-bd_dom_sf"/>
</dbReference>
<feature type="binding site" evidence="8">
    <location>
        <position position="231"/>
    </location>
    <ligand>
        <name>NADP(+)</name>
        <dbReference type="ChEBI" id="CHEBI:58349"/>
    </ligand>
</feature>
<feature type="binding site" evidence="8">
    <location>
        <position position="97"/>
    </location>
    <ligand>
        <name>shikimate</name>
        <dbReference type="ChEBI" id="CHEBI:36208"/>
    </ligand>
</feature>
<dbReference type="Pfam" id="PF01488">
    <property type="entry name" value="Shikimate_DH"/>
    <property type="match status" value="1"/>
</dbReference>
<evidence type="ECO:0000256" key="8">
    <source>
        <dbReference type="HAMAP-Rule" id="MF_00222"/>
    </source>
</evidence>
<dbReference type="SUPFAM" id="SSF51735">
    <property type="entry name" value="NAD(P)-binding Rossmann-fold domains"/>
    <property type="match status" value="1"/>
</dbReference>
<comment type="subunit">
    <text evidence="8">Homodimer.</text>
</comment>
<dbReference type="InterPro" id="IPR022893">
    <property type="entry name" value="Shikimate_DH_fam"/>
</dbReference>
<feature type="binding site" evidence="8">
    <location>
        <position position="255"/>
    </location>
    <ligand>
        <name>NADP(+)</name>
        <dbReference type="ChEBI" id="CHEBI:58349"/>
    </ligand>
</feature>
<keyword evidence="4 8" id="KW-0521">NADP</keyword>
<dbReference type="EC" id="1.1.1.25" evidence="2 8"/>
<keyword evidence="5 8" id="KW-0560">Oxidoreductase</keyword>
<dbReference type="InterPro" id="IPR013708">
    <property type="entry name" value="Shikimate_DH-bd_N"/>
</dbReference>
<dbReference type="InterPro" id="IPR006151">
    <property type="entry name" value="Shikm_DH/Glu-tRNA_Rdtase"/>
</dbReference>
<feature type="binding site" evidence="8">
    <location>
        <position position="72"/>
    </location>
    <ligand>
        <name>shikimate</name>
        <dbReference type="ChEBI" id="CHEBI:36208"/>
    </ligand>
</feature>
<protein>
    <recommendedName>
        <fullName evidence="2 8">Shikimate dehydrogenase (NADP(+))</fullName>
        <shortName evidence="8">SDH</shortName>
        <ecNumber evidence="2 8">1.1.1.25</ecNumber>
    </recommendedName>
</protein>
<evidence type="ECO:0000313" key="11">
    <source>
        <dbReference type="EMBL" id="CAA9444042.1"/>
    </source>
</evidence>
<dbReference type="GO" id="GO:0009423">
    <property type="term" value="P:chorismate biosynthetic process"/>
    <property type="evidence" value="ECO:0007669"/>
    <property type="project" value="UniProtKB-UniRule"/>
</dbReference>
<evidence type="ECO:0000256" key="3">
    <source>
        <dbReference type="ARBA" id="ARBA00022605"/>
    </source>
</evidence>
<evidence type="ECO:0000256" key="1">
    <source>
        <dbReference type="ARBA" id="ARBA00004871"/>
    </source>
</evidence>
<keyword evidence="6 8" id="KW-0057">Aromatic amino acid biosynthesis</keyword>
<proteinExistence type="inferred from homology"/>
<dbReference type="AlphaFoldDB" id="A0A6J4QH42"/>
<sequence length="285" mass="29900">MLLSGRTKLLGVIGHPIGHSLSPRMHNAAFAADGSYPDGAEYAYVAMDVQPERLPKAVAGLAALGFVGFNVTMPHKEAILPLVDELEETARLAGAVNTVVVGEGGMLRGLNTDGSGFVEACKEAGVSFDGRRVLVLGAGGAAAAIAVAILREGASRLYVANRTTQKAGELRAKLSEVALGAEVLTCSFDEVADVAEEVEVLINATYLGMKEGDALPLPVESLTARKVVCDAVYLSGRDTELIRRAREAGARVVPGGRMLLYQGVQAQRVWTSREPNVEAMSDALA</sequence>
<organism evidence="11">
    <name type="scientific">uncultured Rubrobacteraceae bacterium</name>
    <dbReference type="NCBI Taxonomy" id="349277"/>
    <lineage>
        <taxon>Bacteria</taxon>
        <taxon>Bacillati</taxon>
        <taxon>Actinomycetota</taxon>
        <taxon>Rubrobacteria</taxon>
        <taxon>Rubrobacterales</taxon>
        <taxon>Rubrobacteraceae</taxon>
        <taxon>environmental samples</taxon>
    </lineage>
</organism>
<dbReference type="EMBL" id="CADCVB010000177">
    <property type="protein sequence ID" value="CAA9444042.1"/>
    <property type="molecule type" value="Genomic_DNA"/>
</dbReference>
<dbReference type="GO" id="GO:0009073">
    <property type="term" value="P:aromatic amino acid family biosynthetic process"/>
    <property type="evidence" value="ECO:0007669"/>
    <property type="project" value="UniProtKB-KW"/>
</dbReference>
<dbReference type="Pfam" id="PF08501">
    <property type="entry name" value="Shikimate_dh_N"/>
    <property type="match status" value="1"/>
</dbReference>
<keyword evidence="3 8" id="KW-0028">Amino-acid biosynthesis</keyword>
<gene>
    <name evidence="8" type="primary">aroE</name>
    <name evidence="11" type="ORF">AVDCRST_MAG78-2702</name>
</gene>
<evidence type="ECO:0000256" key="6">
    <source>
        <dbReference type="ARBA" id="ARBA00023141"/>
    </source>
</evidence>
<evidence type="ECO:0000256" key="4">
    <source>
        <dbReference type="ARBA" id="ARBA00022857"/>
    </source>
</evidence>
<dbReference type="Gene3D" id="3.40.50.10860">
    <property type="entry name" value="Leucine Dehydrogenase, chain A, domain 1"/>
    <property type="match status" value="1"/>
</dbReference>
<feature type="binding site" evidence="8">
    <location>
        <position position="88"/>
    </location>
    <ligand>
        <name>NADP(+)</name>
        <dbReference type="ChEBI" id="CHEBI:58349"/>
    </ligand>
</feature>
<evidence type="ECO:0000256" key="7">
    <source>
        <dbReference type="ARBA" id="ARBA00049442"/>
    </source>
</evidence>
<evidence type="ECO:0000256" key="2">
    <source>
        <dbReference type="ARBA" id="ARBA00012962"/>
    </source>
</evidence>
<dbReference type="GO" id="GO:0004764">
    <property type="term" value="F:shikimate 3-dehydrogenase (NADP+) activity"/>
    <property type="evidence" value="ECO:0007669"/>
    <property type="project" value="UniProtKB-UniRule"/>
</dbReference>
<feature type="binding site" evidence="8">
    <location>
        <position position="233"/>
    </location>
    <ligand>
        <name>shikimate</name>
        <dbReference type="ChEBI" id="CHEBI:36208"/>
    </ligand>
</feature>
<dbReference type="PANTHER" id="PTHR21089:SF1">
    <property type="entry name" value="BIFUNCTIONAL 3-DEHYDROQUINATE DEHYDRATASE_SHIKIMATE DEHYDROGENASE, CHLOROPLASTIC"/>
    <property type="match status" value="1"/>
</dbReference>
<dbReference type="HAMAP" id="MF_00222">
    <property type="entry name" value="Shikimate_DH_AroE"/>
    <property type="match status" value="1"/>
</dbReference>
<dbReference type="GO" id="GO:0050661">
    <property type="term" value="F:NADP binding"/>
    <property type="evidence" value="ECO:0007669"/>
    <property type="project" value="InterPro"/>
</dbReference>